<dbReference type="InterPro" id="IPR036691">
    <property type="entry name" value="Endo/exonu/phosph_ase_sf"/>
</dbReference>
<dbReference type="EMBL" id="BMAT01007394">
    <property type="protein sequence ID" value="GFR63287.1"/>
    <property type="molecule type" value="Genomic_DNA"/>
</dbReference>
<reference evidence="1 2" key="1">
    <citation type="journal article" date="2021" name="Elife">
        <title>Chloroplast acquisition without the gene transfer in kleptoplastic sea slugs, Plakobranchus ocellatus.</title>
        <authorList>
            <person name="Maeda T."/>
            <person name="Takahashi S."/>
            <person name="Yoshida T."/>
            <person name="Shimamura S."/>
            <person name="Takaki Y."/>
            <person name="Nagai Y."/>
            <person name="Toyoda A."/>
            <person name="Suzuki Y."/>
            <person name="Arimoto A."/>
            <person name="Ishii H."/>
            <person name="Satoh N."/>
            <person name="Nishiyama T."/>
            <person name="Hasebe M."/>
            <person name="Maruyama T."/>
            <person name="Minagawa J."/>
            <person name="Obokata J."/>
            <person name="Shigenobu S."/>
        </authorList>
    </citation>
    <scope>NUCLEOTIDE SEQUENCE [LARGE SCALE GENOMIC DNA]</scope>
</reference>
<proteinExistence type="predicted"/>
<keyword evidence="2" id="KW-1185">Reference proteome</keyword>
<dbReference type="Gene3D" id="3.60.10.10">
    <property type="entry name" value="Endonuclease/exonuclease/phosphatase"/>
    <property type="match status" value="1"/>
</dbReference>
<accession>A0AAV4ER62</accession>
<comment type="caution">
    <text evidence="1">The sequence shown here is derived from an EMBL/GenBank/DDBJ whole genome shotgun (WGS) entry which is preliminary data.</text>
</comment>
<evidence type="ECO:0000313" key="2">
    <source>
        <dbReference type="Proteomes" id="UP000762676"/>
    </source>
</evidence>
<gene>
    <name evidence="1" type="ORF">ElyMa_003600600</name>
</gene>
<evidence type="ECO:0000313" key="1">
    <source>
        <dbReference type="EMBL" id="GFR63287.1"/>
    </source>
</evidence>
<sequence length="145" mass="16896">MLQKHRRVKIIYTSWEMMEPLRKIIIMMFNSQGLKETVGQISPQPAKSLRIGSWNVRTMYEAEKTAQIVKEMHRYRLHMLEISETHWNQSAQKTLSTGELLTFSGNVKERPHREGVGIILDKSTQKTTKMMGSIRTKSYSDILDN</sequence>
<dbReference type="AlphaFoldDB" id="A0AAV4ER62"/>
<protein>
    <submittedName>
        <fullName evidence="1">Craniofacial development protein 2-like</fullName>
    </submittedName>
</protein>
<name>A0AAV4ER62_9GAST</name>
<organism evidence="1 2">
    <name type="scientific">Elysia marginata</name>
    <dbReference type="NCBI Taxonomy" id="1093978"/>
    <lineage>
        <taxon>Eukaryota</taxon>
        <taxon>Metazoa</taxon>
        <taxon>Spiralia</taxon>
        <taxon>Lophotrochozoa</taxon>
        <taxon>Mollusca</taxon>
        <taxon>Gastropoda</taxon>
        <taxon>Heterobranchia</taxon>
        <taxon>Euthyneura</taxon>
        <taxon>Panpulmonata</taxon>
        <taxon>Sacoglossa</taxon>
        <taxon>Placobranchoidea</taxon>
        <taxon>Plakobranchidae</taxon>
        <taxon>Elysia</taxon>
    </lineage>
</organism>
<dbReference type="SUPFAM" id="SSF56219">
    <property type="entry name" value="DNase I-like"/>
    <property type="match status" value="1"/>
</dbReference>
<dbReference type="Proteomes" id="UP000762676">
    <property type="component" value="Unassembled WGS sequence"/>
</dbReference>